<organism evidence="6 7">
    <name type="scientific">Litoribrevibacter albus</name>
    <dbReference type="NCBI Taxonomy" id="1473156"/>
    <lineage>
        <taxon>Bacteria</taxon>
        <taxon>Pseudomonadati</taxon>
        <taxon>Pseudomonadota</taxon>
        <taxon>Gammaproteobacteria</taxon>
        <taxon>Oceanospirillales</taxon>
        <taxon>Oceanospirillaceae</taxon>
        <taxon>Litoribrevibacter</taxon>
    </lineage>
</organism>
<dbReference type="AlphaFoldDB" id="A0AA37SAP4"/>
<dbReference type="InterPro" id="IPR050090">
    <property type="entry name" value="Tyrosine_recombinase_XerCD"/>
</dbReference>
<evidence type="ECO:0000313" key="7">
    <source>
        <dbReference type="Proteomes" id="UP001161389"/>
    </source>
</evidence>
<keyword evidence="4" id="KW-0233">DNA recombination</keyword>
<gene>
    <name evidence="6" type="ORF">GCM10007876_19870</name>
</gene>
<reference evidence="6" key="1">
    <citation type="journal article" date="2014" name="Int. J. Syst. Evol. Microbiol.">
        <title>Complete genome sequence of Corynebacterium casei LMG S-19264T (=DSM 44701T), isolated from a smear-ripened cheese.</title>
        <authorList>
            <consortium name="US DOE Joint Genome Institute (JGI-PGF)"/>
            <person name="Walter F."/>
            <person name="Albersmeier A."/>
            <person name="Kalinowski J."/>
            <person name="Ruckert C."/>
        </authorList>
    </citation>
    <scope>NUCLEOTIDE SEQUENCE</scope>
    <source>
        <strain evidence="6">NBRC 110071</strain>
    </source>
</reference>
<dbReference type="GO" id="GO:0006310">
    <property type="term" value="P:DNA recombination"/>
    <property type="evidence" value="ECO:0007669"/>
    <property type="project" value="UniProtKB-KW"/>
</dbReference>
<comment type="caution">
    <text evidence="6">The sequence shown here is derived from an EMBL/GenBank/DDBJ whole genome shotgun (WGS) entry which is preliminary data.</text>
</comment>
<dbReference type="GO" id="GO:0003677">
    <property type="term" value="F:DNA binding"/>
    <property type="evidence" value="ECO:0007669"/>
    <property type="project" value="UniProtKB-KW"/>
</dbReference>
<dbReference type="Gene3D" id="1.10.443.10">
    <property type="entry name" value="Intergrase catalytic core"/>
    <property type="match status" value="1"/>
</dbReference>
<evidence type="ECO:0000256" key="3">
    <source>
        <dbReference type="ARBA" id="ARBA00023125"/>
    </source>
</evidence>
<dbReference type="GO" id="GO:0015074">
    <property type="term" value="P:DNA integration"/>
    <property type="evidence" value="ECO:0007669"/>
    <property type="project" value="UniProtKB-KW"/>
</dbReference>
<dbReference type="RefSeq" id="WP_278350163.1">
    <property type="nucleotide sequence ID" value="NZ_BSNM01000013.1"/>
</dbReference>
<name>A0AA37SAP4_9GAMM</name>
<evidence type="ECO:0000256" key="4">
    <source>
        <dbReference type="ARBA" id="ARBA00023172"/>
    </source>
</evidence>
<dbReference type="PANTHER" id="PTHR30349">
    <property type="entry name" value="PHAGE INTEGRASE-RELATED"/>
    <property type="match status" value="1"/>
</dbReference>
<evidence type="ECO:0000256" key="1">
    <source>
        <dbReference type="ARBA" id="ARBA00008857"/>
    </source>
</evidence>
<protein>
    <submittedName>
        <fullName evidence="6">Integrase/recombinase y4rB</fullName>
    </submittedName>
</protein>
<keyword evidence="3" id="KW-0238">DNA-binding</keyword>
<evidence type="ECO:0000256" key="2">
    <source>
        <dbReference type="ARBA" id="ARBA00022908"/>
    </source>
</evidence>
<dbReference type="InterPro" id="IPR002104">
    <property type="entry name" value="Integrase_catalytic"/>
</dbReference>
<dbReference type="PROSITE" id="PS51898">
    <property type="entry name" value="TYR_RECOMBINASE"/>
    <property type="match status" value="1"/>
</dbReference>
<evidence type="ECO:0000313" key="6">
    <source>
        <dbReference type="EMBL" id="GLQ31508.1"/>
    </source>
</evidence>
<reference evidence="6" key="2">
    <citation type="submission" date="2023-01" db="EMBL/GenBank/DDBJ databases">
        <title>Draft genome sequence of Litoribrevibacter albus strain NBRC 110071.</title>
        <authorList>
            <person name="Sun Q."/>
            <person name="Mori K."/>
        </authorList>
    </citation>
    <scope>NUCLEOTIDE SEQUENCE</scope>
    <source>
        <strain evidence="6">NBRC 110071</strain>
    </source>
</reference>
<dbReference type="EMBL" id="BSNM01000013">
    <property type="protein sequence ID" value="GLQ31508.1"/>
    <property type="molecule type" value="Genomic_DNA"/>
</dbReference>
<evidence type="ECO:0000259" key="5">
    <source>
        <dbReference type="PROSITE" id="PS51898"/>
    </source>
</evidence>
<proteinExistence type="inferred from homology"/>
<feature type="domain" description="Tyr recombinase" evidence="5">
    <location>
        <begin position="107"/>
        <end position="314"/>
    </location>
</feature>
<dbReference type="Proteomes" id="UP001161389">
    <property type="component" value="Unassembled WGS sequence"/>
</dbReference>
<sequence length="329" mass="38043">MTASFHSVLGKDFSAYLSYKRALGRKFDTEELALQLFDRFLVEERVSDAALVQPALIEAFLASRPRTRPRSYNHLLGVLRCFFAWQVAQERLAHSPVRAHPQPVTSQLKPFLFEPAQVEDILTLASQLPDNSRAPCRGMVYRTIFSLMYGLGLRVGEIVHLRYRDVDCQRSLLVIDKSKFGKTRLVPFGPRMAQQIAVYLQFGVDRYGSWQPDDPVFSFSFFPERKPMRIETVSQTFHHLILKMDPYVPPGVRQPHLHCLRHSFAVATLLRWYRTGVDPNQRLFHLSTFMGHADPASTAWYLTITEALLREASQRFERFADPRREEELS</sequence>
<dbReference type="InterPro" id="IPR011010">
    <property type="entry name" value="DNA_brk_join_enz"/>
</dbReference>
<dbReference type="Pfam" id="PF00589">
    <property type="entry name" value="Phage_integrase"/>
    <property type="match status" value="1"/>
</dbReference>
<dbReference type="PANTHER" id="PTHR30349:SF41">
    <property type="entry name" value="INTEGRASE_RECOMBINASE PROTEIN MJ0367-RELATED"/>
    <property type="match status" value="1"/>
</dbReference>
<keyword evidence="7" id="KW-1185">Reference proteome</keyword>
<accession>A0AA37SAP4</accession>
<dbReference type="SUPFAM" id="SSF56349">
    <property type="entry name" value="DNA breaking-rejoining enzymes"/>
    <property type="match status" value="1"/>
</dbReference>
<comment type="similarity">
    <text evidence="1">Belongs to the 'phage' integrase family.</text>
</comment>
<keyword evidence="2" id="KW-0229">DNA integration</keyword>
<dbReference type="InterPro" id="IPR013762">
    <property type="entry name" value="Integrase-like_cat_sf"/>
</dbReference>